<feature type="transmembrane region" description="Helical" evidence="2">
    <location>
        <begin position="73"/>
        <end position="90"/>
    </location>
</feature>
<organism evidence="3 4">
    <name type="scientific">Candidatus Phycosocius bacilliformis</name>
    <dbReference type="NCBI Taxonomy" id="1445552"/>
    <lineage>
        <taxon>Bacteria</taxon>
        <taxon>Pseudomonadati</taxon>
        <taxon>Pseudomonadota</taxon>
        <taxon>Alphaproteobacteria</taxon>
        <taxon>Caulobacterales</taxon>
        <taxon>Caulobacterales incertae sedis</taxon>
        <taxon>Candidatus Phycosocius</taxon>
    </lineage>
</organism>
<feature type="transmembrane region" description="Helical" evidence="2">
    <location>
        <begin position="276"/>
        <end position="301"/>
    </location>
</feature>
<dbReference type="EMBL" id="BFBR01000003">
    <property type="protein sequence ID" value="GBF57586.1"/>
    <property type="molecule type" value="Genomic_DNA"/>
</dbReference>
<feature type="transmembrane region" description="Helical" evidence="2">
    <location>
        <begin position="120"/>
        <end position="140"/>
    </location>
</feature>
<dbReference type="RefSeq" id="WP_133245741.1">
    <property type="nucleotide sequence ID" value="NZ_BFBR01000003.1"/>
</dbReference>
<name>A0A2P2E943_9PROT</name>
<reference evidence="3 4" key="1">
    <citation type="journal article" date="2018" name="Genome Announc.">
        <title>Draft Genome Sequence of "Candidatus Phycosocius bacilliformis," an Alphaproteobacterial Ectosymbiont of the Hydrocarbon-Producing Green Alga Botryococcus braunii.</title>
        <authorList>
            <person name="Tanabe Y."/>
            <person name="Yamaguchi H."/>
            <person name="Watanabe M.M."/>
        </authorList>
    </citation>
    <scope>NUCLEOTIDE SEQUENCE [LARGE SCALE GENOMIC DNA]</scope>
    <source>
        <strain evidence="3 4">BOTRYCO-2</strain>
    </source>
</reference>
<keyword evidence="2" id="KW-0812">Transmembrane</keyword>
<sequence length="383" mass="40352">MANRTSSVRWDLGVLALALASFSAAAWRLWPGAAGMAEAPAGAVLLKAGIAALGLVGFAVRWEYFWPLARARLETLFVLAVCLASTLWAVDPALALQNGLLVVLVWIFGWVVAGQFSSRLYAHLIASAGVMMVLGHMVASQAFTNPAALPDIAEADLSFALIGGLWAAVTRGRWRWVWLAWTVVVAVICGLSGHWVALLAPAIGGLAGLVGLAWTWLGARIIWTPIHVAILVAFLIVALTFGFLFGPIELNLMSDTGPSLLGYGLGVVGSTWTDGFWGGLGLAGGFIVAIWLMVSTFRILFGLGQEGPDGVFVLAVWTASVVGLLSLSDSVLIAGPWIALMAGVSFGLRAESVRPTAVSPSQPIPRPASPRPAHLPPRAPIRR</sequence>
<comment type="caution">
    <text evidence="3">The sequence shown here is derived from an EMBL/GenBank/DDBJ whole genome shotgun (WGS) entry which is preliminary data.</text>
</comment>
<feature type="transmembrane region" description="Helical" evidence="2">
    <location>
        <begin position="176"/>
        <end position="196"/>
    </location>
</feature>
<evidence type="ECO:0000313" key="4">
    <source>
        <dbReference type="Proteomes" id="UP000245086"/>
    </source>
</evidence>
<accession>A0A2P2E943</accession>
<keyword evidence="2" id="KW-0472">Membrane</keyword>
<feature type="transmembrane region" description="Helical" evidence="2">
    <location>
        <begin position="152"/>
        <end position="169"/>
    </location>
</feature>
<dbReference type="AlphaFoldDB" id="A0A2P2E943"/>
<feature type="transmembrane region" description="Helical" evidence="2">
    <location>
        <begin position="310"/>
        <end position="327"/>
    </location>
</feature>
<evidence type="ECO:0000256" key="2">
    <source>
        <dbReference type="SAM" id="Phobius"/>
    </source>
</evidence>
<evidence type="ECO:0000256" key="1">
    <source>
        <dbReference type="SAM" id="MobiDB-lite"/>
    </source>
</evidence>
<keyword evidence="2" id="KW-1133">Transmembrane helix</keyword>
<dbReference type="Proteomes" id="UP000245086">
    <property type="component" value="Unassembled WGS sequence"/>
</dbReference>
<feature type="compositionally biased region" description="Pro residues" evidence="1">
    <location>
        <begin position="362"/>
        <end position="383"/>
    </location>
</feature>
<feature type="transmembrane region" description="Helical" evidence="2">
    <location>
        <begin position="42"/>
        <end position="61"/>
    </location>
</feature>
<keyword evidence="4" id="KW-1185">Reference proteome</keyword>
<feature type="transmembrane region" description="Helical" evidence="2">
    <location>
        <begin position="333"/>
        <end position="350"/>
    </location>
</feature>
<feature type="region of interest" description="Disordered" evidence="1">
    <location>
        <begin position="357"/>
        <end position="383"/>
    </location>
</feature>
<evidence type="ECO:0000313" key="3">
    <source>
        <dbReference type="EMBL" id="GBF57586.1"/>
    </source>
</evidence>
<feature type="transmembrane region" description="Helical" evidence="2">
    <location>
        <begin position="96"/>
        <end position="113"/>
    </location>
</feature>
<feature type="transmembrane region" description="Helical" evidence="2">
    <location>
        <begin position="202"/>
        <end position="219"/>
    </location>
</feature>
<gene>
    <name evidence="3" type="ORF">PbB2_01254</name>
</gene>
<proteinExistence type="predicted"/>
<feature type="transmembrane region" description="Helical" evidence="2">
    <location>
        <begin position="226"/>
        <end position="248"/>
    </location>
</feature>
<protein>
    <submittedName>
        <fullName evidence="3">Uncharacterized protein</fullName>
    </submittedName>
</protein>
<dbReference type="OrthoDB" id="10020760at2"/>